<dbReference type="AlphaFoldDB" id="A0A849VG87"/>
<dbReference type="NCBIfam" id="TIGR02532">
    <property type="entry name" value="IV_pilin_GFxxxE"/>
    <property type="match status" value="1"/>
</dbReference>
<protein>
    <submittedName>
        <fullName evidence="2">Prepilin-type N-terminal cleavage/methylation domain-containing protein</fullName>
    </submittedName>
</protein>
<dbReference type="Proteomes" id="UP000586305">
    <property type="component" value="Unassembled WGS sequence"/>
</dbReference>
<proteinExistence type="predicted"/>
<dbReference type="Pfam" id="PF07963">
    <property type="entry name" value="N_methyl"/>
    <property type="match status" value="1"/>
</dbReference>
<dbReference type="InterPro" id="IPR012902">
    <property type="entry name" value="N_methyl_site"/>
</dbReference>
<evidence type="ECO:0000256" key="1">
    <source>
        <dbReference type="SAM" id="Phobius"/>
    </source>
</evidence>
<name>A0A849VG87_9GAMM</name>
<keyword evidence="1" id="KW-0472">Membrane</keyword>
<reference evidence="2 3" key="1">
    <citation type="submission" date="2020-04" db="EMBL/GenBank/DDBJ databases">
        <title>Pseudoalteromonas caenipelagi sp. nov., isolated from a tidal flat.</title>
        <authorList>
            <person name="Park S."/>
            <person name="Yoon J.-H."/>
        </authorList>
    </citation>
    <scope>NUCLEOTIDE SEQUENCE [LARGE SCALE GENOMIC DNA]</scope>
    <source>
        <strain evidence="2 3">JBTF-M23</strain>
    </source>
</reference>
<keyword evidence="1" id="KW-0812">Transmembrane</keyword>
<keyword evidence="1" id="KW-1133">Transmembrane helix</keyword>
<accession>A0A849VG87</accession>
<comment type="caution">
    <text evidence="2">The sequence shown here is derived from an EMBL/GenBank/DDBJ whole genome shotgun (WGS) entry which is preliminary data.</text>
</comment>
<evidence type="ECO:0000313" key="3">
    <source>
        <dbReference type="Proteomes" id="UP000586305"/>
    </source>
</evidence>
<keyword evidence="3" id="KW-1185">Reference proteome</keyword>
<dbReference type="EMBL" id="JABBPG010000006">
    <property type="protein sequence ID" value="NOU51810.1"/>
    <property type="molecule type" value="Genomic_DNA"/>
</dbReference>
<gene>
    <name evidence="2" type="ORF">HG263_14830</name>
</gene>
<sequence>MRPAKGFSLIELMIATTLLSLIMFAGYYSYSLYSSSWNKRVNHFWQLTKWDVMQAKLTEVFQGMVPYIINQKDKTGLPHIAFSGNQERVILITEGALFSSGLVFVKLEFKRQSNGTNKLVYSEYPANSNPVLVWQPERINWQHEVVIKENLRAAKFSYYGWNDLQASLAVKEFDLLISDEPEEKSWHDTYDARKNRLSPLKVRISYTDRESDFLSDQVFPLYASPELLITRDISY</sequence>
<evidence type="ECO:0000313" key="2">
    <source>
        <dbReference type="EMBL" id="NOU51810.1"/>
    </source>
</evidence>
<organism evidence="2 3">
    <name type="scientific">Pseudoalteromonas caenipelagi</name>
    <dbReference type="NCBI Taxonomy" id="2726988"/>
    <lineage>
        <taxon>Bacteria</taxon>
        <taxon>Pseudomonadati</taxon>
        <taxon>Pseudomonadota</taxon>
        <taxon>Gammaproteobacteria</taxon>
        <taxon>Alteromonadales</taxon>
        <taxon>Pseudoalteromonadaceae</taxon>
        <taxon>Pseudoalteromonas</taxon>
    </lineage>
</organism>
<dbReference type="PROSITE" id="PS00409">
    <property type="entry name" value="PROKAR_NTER_METHYL"/>
    <property type="match status" value="1"/>
</dbReference>
<feature type="transmembrane region" description="Helical" evidence="1">
    <location>
        <begin position="12"/>
        <end position="30"/>
    </location>
</feature>